<evidence type="ECO:0000256" key="1">
    <source>
        <dbReference type="SAM" id="Phobius"/>
    </source>
</evidence>
<proteinExistence type="predicted"/>
<dbReference type="VEuPathDB" id="FungiDB:CLCR_04315"/>
<feature type="transmembrane region" description="Helical" evidence="1">
    <location>
        <begin position="24"/>
        <end position="46"/>
    </location>
</feature>
<accession>A0A1C1CJJ5</accession>
<sequence length="270" mass="30180">MKTDMYQHSPDYWWAVDKVFTDPYSATIILAAVTTTIGTCLCARIVRNKCHEVAPLAQACPQHVVHGDFRYLNVWGDAQYRHLLDHINVHMLQARDCALYAPLLSLIPPAMASPWFYYVSLASPQPSHSGPEFGICLFVSVCWLIQRAVFGHGLTRYFATIETHQASFDLHGNIRSKRDEVAEATGLSFVYLWVLLAFATSSKPSSDTTGWLAAELAPFFNCQTSGRGRPRQPSLCAAGSVGSGQTVYTYGSFVWYQGRQMPMLAREQMQ</sequence>
<protein>
    <submittedName>
        <fullName evidence="2">Uncharacterized protein</fullName>
    </submittedName>
</protein>
<dbReference type="Proteomes" id="UP000094526">
    <property type="component" value="Unassembled WGS sequence"/>
</dbReference>
<feature type="transmembrane region" description="Helical" evidence="1">
    <location>
        <begin position="97"/>
        <end position="118"/>
    </location>
</feature>
<gene>
    <name evidence="2" type="ORF">CLCR_04315</name>
</gene>
<keyword evidence="1" id="KW-1133">Transmembrane helix</keyword>
<reference evidence="3" key="1">
    <citation type="submission" date="2015-07" db="EMBL/GenBank/DDBJ databases">
        <authorList>
            <person name="Teixeira M.M."/>
            <person name="Souza R.C."/>
            <person name="Almeida L.G."/>
            <person name="Vicente V.A."/>
            <person name="de Hoog S."/>
            <person name="Bocca A.L."/>
            <person name="de Almeida S.R."/>
            <person name="Vasconcelos A.T."/>
            <person name="Felipe M.S."/>
        </authorList>
    </citation>
    <scope>NUCLEOTIDE SEQUENCE [LARGE SCALE GENOMIC DNA]</scope>
    <source>
        <strain evidence="3">KSF</strain>
    </source>
</reference>
<keyword evidence="1" id="KW-0812">Transmembrane</keyword>
<evidence type="ECO:0000313" key="3">
    <source>
        <dbReference type="Proteomes" id="UP000094526"/>
    </source>
</evidence>
<name>A0A1C1CJJ5_9EURO</name>
<keyword evidence="1" id="KW-0472">Membrane</keyword>
<evidence type="ECO:0000313" key="2">
    <source>
        <dbReference type="EMBL" id="OCT48611.1"/>
    </source>
</evidence>
<dbReference type="AlphaFoldDB" id="A0A1C1CJJ5"/>
<feature type="transmembrane region" description="Helical" evidence="1">
    <location>
        <begin position="130"/>
        <end position="150"/>
    </location>
</feature>
<organism evidence="2 3">
    <name type="scientific">Cladophialophora carrionii</name>
    <dbReference type="NCBI Taxonomy" id="86049"/>
    <lineage>
        <taxon>Eukaryota</taxon>
        <taxon>Fungi</taxon>
        <taxon>Dikarya</taxon>
        <taxon>Ascomycota</taxon>
        <taxon>Pezizomycotina</taxon>
        <taxon>Eurotiomycetes</taxon>
        <taxon>Chaetothyriomycetidae</taxon>
        <taxon>Chaetothyriales</taxon>
        <taxon>Herpotrichiellaceae</taxon>
        <taxon>Cladophialophora</taxon>
    </lineage>
</organism>
<dbReference type="OrthoDB" id="10525545at2759"/>
<comment type="caution">
    <text evidence="2">The sequence shown here is derived from an EMBL/GenBank/DDBJ whole genome shotgun (WGS) entry which is preliminary data.</text>
</comment>
<keyword evidence="3" id="KW-1185">Reference proteome</keyword>
<dbReference type="EMBL" id="LGRB01000012">
    <property type="protein sequence ID" value="OCT48611.1"/>
    <property type="molecule type" value="Genomic_DNA"/>
</dbReference>